<accession>A0A4Q9JVC7</accession>
<protein>
    <recommendedName>
        <fullName evidence="3">DUF541 domain-containing protein</fullName>
    </recommendedName>
</protein>
<comment type="caution">
    <text evidence="1">The sequence shown here is derived from an EMBL/GenBank/DDBJ whole genome shotgun (WGS) entry which is preliminary data.</text>
</comment>
<sequence length="261" mass="29584">MLTFFKGLGVGFLCLLLFVLGVIFNVEFLNKKKDTNSSLNSNRYLSFSRNIEESSKIKPDVFSAHINFWANELLSTKISLTQEEKSQISNTFNQILQRAKQDKFCTGGSYSLEPNFSYKDGVQIPKGQRLNAYLNCNIKPEELNAFNAFINDLNAIVAKSEFISVSIPSLEARFSDELLKESKEKLYDKLLTKSLEYEKKYSSDLNRTCTLRSLNITQRQYGATMPRVLNSSAKMDGVELSLPLVTEGDQKLEAIVSYICK</sequence>
<name>A0A4Q9JVC7_9BACT</name>
<dbReference type="RefSeq" id="WP_131164002.1">
    <property type="nucleotide sequence ID" value="NZ_QPGP01000004.1"/>
</dbReference>
<evidence type="ECO:0000313" key="2">
    <source>
        <dbReference type="Proteomes" id="UP000292583"/>
    </source>
</evidence>
<proteinExistence type="predicted"/>
<dbReference type="Proteomes" id="UP000292583">
    <property type="component" value="Unassembled WGS sequence"/>
</dbReference>
<evidence type="ECO:0000313" key="1">
    <source>
        <dbReference type="EMBL" id="TBR82004.1"/>
    </source>
</evidence>
<gene>
    <name evidence="1" type="ORF">DU473_01645</name>
</gene>
<reference evidence="1 2" key="1">
    <citation type="submission" date="2018-07" db="EMBL/GenBank/DDBJ databases">
        <title>Campylobacter zealandensis sp. nov., isolated from birds and water in New Zealand.</title>
        <authorList>
            <person name="Wilkinson D.A."/>
            <person name="Biggs P.J."/>
            <person name="French N.P."/>
            <person name="Midwinter A.C."/>
        </authorList>
    </citation>
    <scope>NUCLEOTIDE SEQUENCE [LARGE SCALE GENOMIC DNA]</scope>
    <source>
        <strain evidence="1 2">B423b</strain>
    </source>
</reference>
<keyword evidence="2" id="KW-1185">Reference proteome</keyword>
<dbReference type="EMBL" id="QPGR01000002">
    <property type="protein sequence ID" value="TBR82004.1"/>
    <property type="molecule type" value="Genomic_DNA"/>
</dbReference>
<organism evidence="1 2">
    <name type="scientific">Campylobacter novaezeelandiae</name>
    <dbReference type="NCBI Taxonomy" id="2267891"/>
    <lineage>
        <taxon>Bacteria</taxon>
        <taxon>Pseudomonadati</taxon>
        <taxon>Campylobacterota</taxon>
        <taxon>Epsilonproteobacteria</taxon>
        <taxon>Campylobacterales</taxon>
        <taxon>Campylobacteraceae</taxon>
        <taxon>Campylobacter</taxon>
    </lineage>
</organism>
<dbReference type="OrthoDB" id="5360249at2"/>
<evidence type="ECO:0008006" key="3">
    <source>
        <dbReference type="Google" id="ProtNLM"/>
    </source>
</evidence>
<dbReference type="AlphaFoldDB" id="A0A4Q9JVC7"/>